<evidence type="ECO:0000313" key="2">
    <source>
        <dbReference type="Proteomes" id="UP000677082"/>
    </source>
</evidence>
<accession>A0A919T3U4</accession>
<evidence type="ECO:0000313" key="1">
    <source>
        <dbReference type="EMBL" id="GIM88854.1"/>
    </source>
</evidence>
<dbReference type="Proteomes" id="UP000677082">
    <property type="component" value="Unassembled WGS sequence"/>
</dbReference>
<dbReference type="AlphaFoldDB" id="A0A919T3U4"/>
<sequence length="107" mass="11447">MTNPDFLRGPWLAVLADQYGYVFSSFDVAREETDDAEEFRVSIVRGTAAPSEDDDTLRLPGTFQSGDQIFELDGLYLDGDGDTSTSAEARFAQAQAMATGLNAAGAA</sequence>
<reference evidence="1 2" key="1">
    <citation type="submission" date="2021-03" db="EMBL/GenBank/DDBJ databases">
        <title>Whole genome shotgun sequence of Actinoplanes toevensis NBRC 105298.</title>
        <authorList>
            <person name="Komaki H."/>
            <person name="Tamura T."/>
        </authorList>
    </citation>
    <scope>NUCLEOTIDE SEQUENCE [LARGE SCALE GENOMIC DNA]</scope>
    <source>
        <strain evidence="1 2">NBRC 105298</strain>
    </source>
</reference>
<keyword evidence="2" id="KW-1185">Reference proteome</keyword>
<comment type="caution">
    <text evidence="1">The sequence shown here is derived from an EMBL/GenBank/DDBJ whole genome shotgun (WGS) entry which is preliminary data.</text>
</comment>
<dbReference type="RefSeq" id="WP_213004836.1">
    <property type="nucleotide sequence ID" value="NZ_BOQN01000009.1"/>
</dbReference>
<dbReference type="EMBL" id="BOQN01000009">
    <property type="protein sequence ID" value="GIM88854.1"/>
    <property type="molecule type" value="Genomic_DNA"/>
</dbReference>
<name>A0A919T3U4_9ACTN</name>
<gene>
    <name evidence="1" type="ORF">Ato02nite_006470</name>
</gene>
<organism evidence="1 2">
    <name type="scientific">Paractinoplanes toevensis</name>
    <dbReference type="NCBI Taxonomy" id="571911"/>
    <lineage>
        <taxon>Bacteria</taxon>
        <taxon>Bacillati</taxon>
        <taxon>Actinomycetota</taxon>
        <taxon>Actinomycetes</taxon>
        <taxon>Micromonosporales</taxon>
        <taxon>Micromonosporaceae</taxon>
        <taxon>Paractinoplanes</taxon>
    </lineage>
</organism>
<proteinExistence type="predicted"/>
<protein>
    <submittedName>
        <fullName evidence="1">Uncharacterized protein</fullName>
    </submittedName>
</protein>